<comment type="caution">
    <text evidence="2">The sequence shown here is derived from an EMBL/GenBank/DDBJ whole genome shotgun (WGS) entry which is preliminary data.</text>
</comment>
<feature type="region of interest" description="Disordered" evidence="1">
    <location>
        <begin position="1"/>
        <end position="70"/>
    </location>
</feature>
<evidence type="ECO:0000313" key="2">
    <source>
        <dbReference type="EMBL" id="KAJ1372538.1"/>
    </source>
</evidence>
<keyword evidence="3" id="KW-1185">Reference proteome</keyword>
<evidence type="ECO:0000256" key="1">
    <source>
        <dbReference type="SAM" id="MobiDB-lite"/>
    </source>
</evidence>
<dbReference type="Proteomes" id="UP001196413">
    <property type="component" value="Unassembled WGS sequence"/>
</dbReference>
<reference evidence="2" key="1">
    <citation type="submission" date="2021-06" db="EMBL/GenBank/DDBJ databases">
        <title>Parelaphostrongylus tenuis whole genome reference sequence.</title>
        <authorList>
            <person name="Garwood T.J."/>
            <person name="Larsen P.A."/>
            <person name="Fountain-Jones N.M."/>
            <person name="Garbe J.R."/>
            <person name="Macchietto M.G."/>
            <person name="Kania S.A."/>
            <person name="Gerhold R.W."/>
            <person name="Richards J.E."/>
            <person name="Wolf T.M."/>
        </authorList>
    </citation>
    <scope>NUCLEOTIDE SEQUENCE</scope>
    <source>
        <strain evidence="2">MNPRO001-30</strain>
        <tissue evidence="2">Meninges</tissue>
    </source>
</reference>
<dbReference type="EMBL" id="JAHQIW010007156">
    <property type="protein sequence ID" value="KAJ1372538.1"/>
    <property type="molecule type" value="Genomic_DNA"/>
</dbReference>
<name>A0AAD5RA37_PARTN</name>
<sequence>MGLLNGRESGDRGRKAVTAAGLPGKTDTTLATPKKWRPDAGRDGDRTNDQRMCRKTPLNTATDGHRHLPNEASAVPMDSQRCKLEIESYLNSSCHSSYLWTSRSAINRKNSVQVNIRVWLAIFVQTQHRVLYHSNLPTVRSYRRDFMGVVLVEP</sequence>
<evidence type="ECO:0000313" key="3">
    <source>
        <dbReference type="Proteomes" id="UP001196413"/>
    </source>
</evidence>
<accession>A0AAD5RA37</accession>
<feature type="compositionally biased region" description="Basic and acidic residues" evidence="1">
    <location>
        <begin position="36"/>
        <end position="52"/>
    </location>
</feature>
<protein>
    <submittedName>
        <fullName evidence="2">Uncharacterized protein</fullName>
    </submittedName>
</protein>
<dbReference type="AlphaFoldDB" id="A0AAD5RA37"/>
<proteinExistence type="predicted"/>
<gene>
    <name evidence="2" type="ORF">KIN20_034714</name>
</gene>
<organism evidence="2 3">
    <name type="scientific">Parelaphostrongylus tenuis</name>
    <name type="common">Meningeal worm</name>
    <dbReference type="NCBI Taxonomy" id="148309"/>
    <lineage>
        <taxon>Eukaryota</taxon>
        <taxon>Metazoa</taxon>
        <taxon>Ecdysozoa</taxon>
        <taxon>Nematoda</taxon>
        <taxon>Chromadorea</taxon>
        <taxon>Rhabditida</taxon>
        <taxon>Rhabditina</taxon>
        <taxon>Rhabditomorpha</taxon>
        <taxon>Strongyloidea</taxon>
        <taxon>Metastrongylidae</taxon>
        <taxon>Parelaphostrongylus</taxon>
    </lineage>
</organism>